<dbReference type="EMBL" id="FQZS01000015">
    <property type="protein sequence ID" value="SHJ08490.1"/>
    <property type="molecule type" value="Genomic_DNA"/>
</dbReference>
<evidence type="ECO:0000313" key="3">
    <source>
        <dbReference type="Proteomes" id="UP000184442"/>
    </source>
</evidence>
<feature type="transmembrane region" description="Helical" evidence="1">
    <location>
        <begin position="74"/>
        <end position="100"/>
    </location>
</feature>
<dbReference type="RefSeq" id="WP_073026397.1">
    <property type="nucleotide sequence ID" value="NZ_FQZS01000015.1"/>
</dbReference>
<dbReference type="InterPro" id="IPR019074">
    <property type="entry name" value="YabQ"/>
</dbReference>
<feature type="transmembrane region" description="Helical" evidence="1">
    <location>
        <begin position="112"/>
        <end position="132"/>
    </location>
</feature>
<dbReference type="Proteomes" id="UP000184442">
    <property type="component" value="Unassembled WGS sequence"/>
</dbReference>
<dbReference type="AlphaFoldDB" id="A0A1M6GEV2"/>
<keyword evidence="1" id="KW-0812">Transmembrane</keyword>
<evidence type="ECO:0000313" key="2">
    <source>
        <dbReference type="EMBL" id="SHJ08490.1"/>
    </source>
</evidence>
<dbReference type="STRING" id="1122184.SAMN02745176_02354"/>
<gene>
    <name evidence="2" type="ORF">SAMN02745176_02354</name>
</gene>
<protein>
    <submittedName>
        <fullName evidence="2">Spore cortex biosynthesis protein YabQ</fullName>
    </submittedName>
</protein>
<name>A0A1M6GEV2_9FIRM</name>
<accession>A0A1M6GEV2</accession>
<organism evidence="2 3">
    <name type="scientific">Lutispora thermophila DSM 19022</name>
    <dbReference type="NCBI Taxonomy" id="1122184"/>
    <lineage>
        <taxon>Bacteria</taxon>
        <taxon>Bacillati</taxon>
        <taxon>Bacillota</taxon>
        <taxon>Clostridia</taxon>
        <taxon>Lutisporales</taxon>
        <taxon>Lutisporaceae</taxon>
        <taxon>Lutispora</taxon>
    </lineage>
</organism>
<dbReference type="Pfam" id="PF09578">
    <property type="entry name" value="Spore_YabQ"/>
    <property type="match status" value="1"/>
</dbReference>
<keyword evidence="1" id="KW-0472">Membrane</keyword>
<dbReference type="OrthoDB" id="1685240at2"/>
<dbReference type="NCBIfam" id="TIGR02893">
    <property type="entry name" value="spore_yabQ"/>
    <property type="match status" value="1"/>
</dbReference>
<feature type="transmembrane region" description="Helical" evidence="1">
    <location>
        <begin position="6"/>
        <end position="28"/>
    </location>
</feature>
<keyword evidence="3" id="KW-1185">Reference proteome</keyword>
<sequence length="174" mass="20594">METLQFQIFVFSITVYGGIIIGLIYDIYRAVKGVHRSKGLITSLWDILFLLLTLLIAVWAIFSSNYGDLRVYVFIGFMVGFFLYEKIISRIAVAFFSYLLETMRGMVKRGSRLIVIPLRFIWYFFVRPFYIIKDFFSKKLTNAKKKATLPKKLLRDARKYYKLIIKREKHKQDA</sequence>
<keyword evidence="1" id="KW-1133">Transmembrane helix</keyword>
<proteinExistence type="predicted"/>
<evidence type="ECO:0000256" key="1">
    <source>
        <dbReference type="SAM" id="Phobius"/>
    </source>
</evidence>
<feature type="transmembrane region" description="Helical" evidence="1">
    <location>
        <begin position="40"/>
        <end position="62"/>
    </location>
</feature>
<reference evidence="2 3" key="1">
    <citation type="submission" date="2016-11" db="EMBL/GenBank/DDBJ databases">
        <authorList>
            <person name="Jaros S."/>
            <person name="Januszkiewicz K."/>
            <person name="Wedrychowicz H."/>
        </authorList>
    </citation>
    <scope>NUCLEOTIDE SEQUENCE [LARGE SCALE GENOMIC DNA]</scope>
    <source>
        <strain evidence="2 3">DSM 19022</strain>
    </source>
</reference>